<evidence type="ECO:0000313" key="1">
    <source>
        <dbReference type="EMBL" id="CCH53639.1"/>
    </source>
</evidence>
<dbReference type="AlphaFoldDB" id="I2GIB4"/>
<dbReference type="Gene3D" id="1.25.40.380">
    <property type="entry name" value="Protein of unknown function DUF1810"/>
    <property type="match status" value="1"/>
</dbReference>
<proteinExistence type="predicted"/>
<dbReference type="OrthoDB" id="9801870at2"/>
<dbReference type="eggNOG" id="COG5579">
    <property type="taxonomic scope" value="Bacteria"/>
</dbReference>
<sequence length="142" mass="15999">MNTDDTLKRFLEAQANDYTTALAEMKNGRKQSHWIWYIFPQIAGLGFSEMAKYYSIRDLNEATAYLNHPVLGSRLIEITRTLLQIDGKTATQIMGTPDDLKLRSCMTLFSQVPGADPVFQAVIDKLFAGAPDRRTLDKLKIG</sequence>
<dbReference type="SUPFAM" id="SSF140736">
    <property type="entry name" value="Rv1873-like"/>
    <property type="match status" value="1"/>
</dbReference>
<accession>I2GIB4</accession>
<dbReference type="STRING" id="1185876.BN8_02750"/>
<keyword evidence="2" id="KW-1185">Reference proteome</keyword>
<organism evidence="1 2">
    <name type="scientific">Fibrisoma limi BUZ 3</name>
    <dbReference type="NCBI Taxonomy" id="1185876"/>
    <lineage>
        <taxon>Bacteria</taxon>
        <taxon>Pseudomonadati</taxon>
        <taxon>Bacteroidota</taxon>
        <taxon>Cytophagia</taxon>
        <taxon>Cytophagales</taxon>
        <taxon>Spirosomataceae</taxon>
        <taxon>Fibrisoma</taxon>
    </lineage>
</organism>
<reference evidence="1 2" key="1">
    <citation type="journal article" date="2012" name="J. Bacteriol.">
        <title>Genome Sequence of the Filamentous Bacterium Fibrisoma limi BUZ 3T.</title>
        <authorList>
            <person name="Filippini M."/>
            <person name="Qi W."/>
            <person name="Jaenicke S."/>
            <person name="Goesmann A."/>
            <person name="Smits T.H."/>
            <person name="Bagheri H.C."/>
        </authorList>
    </citation>
    <scope>NUCLEOTIDE SEQUENCE [LARGE SCALE GENOMIC DNA]</scope>
    <source>
        <strain evidence="2">BUZ 3T</strain>
    </source>
</reference>
<dbReference type="RefSeq" id="WP_009282219.1">
    <property type="nucleotide sequence ID" value="NZ_CAIT01000006.1"/>
</dbReference>
<dbReference type="Pfam" id="PF08837">
    <property type="entry name" value="DUF1810"/>
    <property type="match status" value="1"/>
</dbReference>
<dbReference type="EMBL" id="CAIT01000006">
    <property type="protein sequence ID" value="CCH53639.1"/>
    <property type="molecule type" value="Genomic_DNA"/>
</dbReference>
<gene>
    <name evidence="1" type="ORF">BN8_02750</name>
</gene>
<dbReference type="Proteomes" id="UP000009309">
    <property type="component" value="Unassembled WGS sequence"/>
</dbReference>
<dbReference type="InterPro" id="IPR014937">
    <property type="entry name" value="DUF1810"/>
</dbReference>
<protein>
    <recommendedName>
        <fullName evidence="3">Calpastatin</fullName>
    </recommendedName>
</protein>
<dbReference type="InterPro" id="IPR036287">
    <property type="entry name" value="Rv1873-like_sf"/>
</dbReference>
<comment type="caution">
    <text evidence="1">The sequence shown here is derived from an EMBL/GenBank/DDBJ whole genome shotgun (WGS) entry which is preliminary data.</text>
</comment>
<evidence type="ECO:0008006" key="3">
    <source>
        <dbReference type="Google" id="ProtNLM"/>
    </source>
</evidence>
<name>I2GIB4_9BACT</name>
<dbReference type="PIRSF" id="PIRSF008546">
    <property type="entry name" value="UCP008546"/>
    <property type="match status" value="1"/>
</dbReference>
<evidence type="ECO:0000313" key="2">
    <source>
        <dbReference type="Proteomes" id="UP000009309"/>
    </source>
</evidence>